<gene>
    <name evidence="2" type="ORF">R1sor_007474</name>
</gene>
<protein>
    <submittedName>
        <fullName evidence="2">Uncharacterized protein</fullName>
    </submittedName>
</protein>
<accession>A0ABD3HQY2</accession>
<evidence type="ECO:0000313" key="2">
    <source>
        <dbReference type="EMBL" id="KAL3693823.1"/>
    </source>
</evidence>
<comment type="caution">
    <text evidence="2">The sequence shown here is derived from an EMBL/GenBank/DDBJ whole genome shotgun (WGS) entry which is preliminary data.</text>
</comment>
<reference evidence="2 3" key="1">
    <citation type="submission" date="2024-09" db="EMBL/GenBank/DDBJ databases">
        <title>Chromosome-scale assembly of Riccia sorocarpa.</title>
        <authorList>
            <person name="Paukszto L."/>
        </authorList>
    </citation>
    <scope>NUCLEOTIDE SEQUENCE [LARGE SCALE GENOMIC DNA]</scope>
    <source>
        <strain evidence="2">LP-2024</strain>
        <tissue evidence="2">Aerial parts of the thallus</tissue>
    </source>
</reference>
<name>A0ABD3HQY2_9MARC</name>
<keyword evidence="3" id="KW-1185">Reference proteome</keyword>
<dbReference type="EMBL" id="JBJQOH010000003">
    <property type="protein sequence ID" value="KAL3693823.1"/>
    <property type="molecule type" value="Genomic_DNA"/>
</dbReference>
<organism evidence="2 3">
    <name type="scientific">Riccia sorocarpa</name>
    <dbReference type="NCBI Taxonomy" id="122646"/>
    <lineage>
        <taxon>Eukaryota</taxon>
        <taxon>Viridiplantae</taxon>
        <taxon>Streptophyta</taxon>
        <taxon>Embryophyta</taxon>
        <taxon>Marchantiophyta</taxon>
        <taxon>Marchantiopsida</taxon>
        <taxon>Marchantiidae</taxon>
        <taxon>Marchantiales</taxon>
        <taxon>Ricciaceae</taxon>
        <taxon>Riccia</taxon>
    </lineage>
</organism>
<dbReference type="Proteomes" id="UP001633002">
    <property type="component" value="Unassembled WGS sequence"/>
</dbReference>
<evidence type="ECO:0000256" key="1">
    <source>
        <dbReference type="SAM" id="MobiDB-lite"/>
    </source>
</evidence>
<feature type="region of interest" description="Disordered" evidence="1">
    <location>
        <begin position="19"/>
        <end position="46"/>
    </location>
</feature>
<evidence type="ECO:0000313" key="3">
    <source>
        <dbReference type="Proteomes" id="UP001633002"/>
    </source>
</evidence>
<proteinExistence type="predicted"/>
<sequence>MGPRATGHVTYTRCQTYDLPHKQDVGDGRGSRAGSNDNGRRLQNGRHYLGGIGNKMNISRRIGGADVIGAGADVIGVEGGHDILEDDKREDDNNS</sequence>
<dbReference type="AlphaFoldDB" id="A0ABD3HQY2"/>
<feature type="compositionally biased region" description="Basic and acidic residues" evidence="1">
    <location>
        <begin position="19"/>
        <end position="30"/>
    </location>
</feature>